<proteinExistence type="predicted"/>
<evidence type="ECO:0000313" key="6">
    <source>
        <dbReference type="Proteomes" id="UP000419138"/>
    </source>
</evidence>
<dbReference type="GO" id="GO:0003677">
    <property type="term" value="F:DNA binding"/>
    <property type="evidence" value="ECO:0007669"/>
    <property type="project" value="UniProtKB-KW"/>
</dbReference>
<evidence type="ECO:0000259" key="4">
    <source>
        <dbReference type="PROSITE" id="PS51118"/>
    </source>
</evidence>
<dbReference type="RefSeq" id="WP_153526777.1">
    <property type="nucleotide sequence ID" value="NZ_JBEPDZ010000024.1"/>
</dbReference>
<comment type="caution">
    <text evidence="5">The sequence shown here is derived from an EMBL/GenBank/DDBJ whole genome shotgun (WGS) entry which is preliminary data.</text>
</comment>
<keyword evidence="3" id="KW-0804">Transcription</keyword>
<evidence type="ECO:0000256" key="3">
    <source>
        <dbReference type="ARBA" id="ARBA00023163"/>
    </source>
</evidence>
<dbReference type="InterPro" id="IPR002577">
    <property type="entry name" value="HTH_HxlR"/>
</dbReference>
<dbReference type="SUPFAM" id="SSF46785">
    <property type="entry name" value="Winged helix' DNA-binding domain"/>
    <property type="match status" value="2"/>
</dbReference>
<protein>
    <submittedName>
        <fullName evidence="5">Transcriptional regulator</fullName>
    </submittedName>
</protein>
<keyword evidence="2" id="KW-0238">DNA-binding</keyword>
<keyword evidence="6" id="KW-1185">Reference proteome</keyword>
<evidence type="ECO:0000313" key="5">
    <source>
        <dbReference type="EMBL" id="MQT05390.1"/>
    </source>
</evidence>
<dbReference type="EMBL" id="VCLA01000201">
    <property type="protein sequence ID" value="MQT05390.1"/>
    <property type="molecule type" value="Genomic_DNA"/>
</dbReference>
<dbReference type="Proteomes" id="UP000419138">
    <property type="component" value="Unassembled WGS sequence"/>
</dbReference>
<evidence type="ECO:0000256" key="1">
    <source>
        <dbReference type="ARBA" id="ARBA00023015"/>
    </source>
</evidence>
<reference evidence="5 6" key="1">
    <citation type="submission" date="2019-05" db="EMBL/GenBank/DDBJ databases">
        <title>Comparative genomics and metabolomics analyses of clavulanic acid producing Streptomyces species provides insight into specialized metabolism and evolution of beta-lactam biosynthetic gene clusters.</title>
        <authorList>
            <person name="Moore M.A."/>
            <person name="Cruz-Morales P."/>
            <person name="Barona Gomez F."/>
            <person name="Kapil T."/>
        </authorList>
    </citation>
    <scope>NUCLEOTIDE SEQUENCE [LARGE SCALE GENOMIC DNA]</scope>
    <source>
        <strain evidence="5 6">NRRL 5741</strain>
    </source>
</reference>
<dbReference type="InterPro" id="IPR036390">
    <property type="entry name" value="WH_DNA-bd_sf"/>
</dbReference>
<dbReference type="AlphaFoldDB" id="A0A646KTG6"/>
<dbReference type="Pfam" id="PF01638">
    <property type="entry name" value="HxlR"/>
    <property type="match status" value="1"/>
</dbReference>
<dbReference type="InterPro" id="IPR036388">
    <property type="entry name" value="WH-like_DNA-bd_sf"/>
</dbReference>
<organism evidence="5 6">
    <name type="scientific">Streptomyces jumonjinensis</name>
    <dbReference type="NCBI Taxonomy" id="1945"/>
    <lineage>
        <taxon>Bacteria</taxon>
        <taxon>Bacillati</taxon>
        <taxon>Actinomycetota</taxon>
        <taxon>Actinomycetes</taxon>
        <taxon>Kitasatosporales</taxon>
        <taxon>Streptomycetaceae</taxon>
        <taxon>Streptomyces</taxon>
    </lineage>
</organism>
<feature type="domain" description="HTH hxlR-type" evidence="4">
    <location>
        <begin position="13"/>
        <end position="106"/>
    </location>
</feature>
<keyword evidence="1" id="KW-0805">Transcription regulation</keyword>
<dbReference type="PANTHER" id="PTHR33204">
    <property type="entry name" value="TRANSCRIPTIONAL REGULATOR, MARR FAMILY"/>
    <property type="match status" value="1"/>
</dbReference>
<name>A0A646KTG6_STRJU</name>
<dbReference type="OrthoDB" id="4302401at2"/>
<sequence>MPTLHTALKGRTESVDHALGVLSPRWTTWTLQTLRQHETMRTAEIAAAMPWNSNVYAVQLLGRLQAQGLVDRPGHGTYGLTTYGRATEPVHRALADWHRAHFASVTADAERAEETFARLRPIGTTATLAALDRHGALTHSKVVEATGLPVGSSYARLSRLEQDGLVTRSGQGRGARYGLSPAAEDLGDAYAALASWTPDTAVPAAAPARPVLVRPQAASNEWAAVAVQRAPSATAVPGLFSHPPAAQSLVPTSVTAISRPPRTR</sequence>
<accession>A0A646KTG6</accession>
<gene>
    <name evidence="5" type="ORF">FF041_36440</name>
</gene>
<dbReference type="Gene3D" id="1.10.10.10">
    <property type="entry name" value="Winged helix-like DNA-binding domain superfamily/Winged helix DNA-binding domain"/>
    <property type="match status" value="2"/>
</dbReference>
<dbReference type="PROSITE" id="PS51118">
    <property type="entry name" value="HTH_HXLR"/>
    <property type="match status" value="1"/>
</dbReference>
<evidence type="ECO:0000256" key="2">
    <source>
        <dbReference type="ARBA" id="ARBA00023125"/>
    </source>
</evidence>